<evidence type="ECO:0000256" key="2">
    <source>
        <dbReference type="ARBA" id="ARBA00023015"/>
    </source>
</evidence>
<dbReference type="OrthoDB" id="3362851at2759"/>
<gene>
    <name evidence="8" type="ORF">AYL99_02631</name>
</gene>
<evidence type="ECO:0000256" key="1">
    <source>
        <dbReference type="ARBA" id="ARBA00022723"/>
    </source>
</evidence>
<dbReference type="InterPro" id="IPR051127">
    <property type="entry name" value="Fungal_SecMet_Regulators"/>
</dbReference>
<keyword evidence="2" id="KW-0805">Transcription regulation</keyword>
<evidence type="ECO:0000256" key="4">
    <source>
        <dbReference type="ARBA" id="ARBA00023163"/>
    </source>
</evidence>
<dbReference type="SUPFAM" id="SSF57701">
    <property type="entry name" value="Zn2/Cys6 DNA-binding domain"/>
    <property type="match status" value="1"/>
</dbReference>
<dbReference type="GO" id="GO:0000435">
    <property type="term" value="P:positive regulation of transcription from RNA polymerase II promoter by galactose"/>
    <property type="evidence" value="ECO:0007669"/>
    <property type="project" value="TreeGrafter"/>
</dbReference>
<evidence type="ECO:0000256" key="6">
    <source>
        <dbReference type="SAM" id="MobiDB-lite"/>
    </source>
</evidence>
<proteinExistence type="predicted"/>
<dbReference type="GO" id="GO:0000981">
    <property type="term" value="F:DNA-binding transcription factor activity, RNA polymerase II-specific"/>
    <property type="evidence" value="ECO:0007669"/>
    <property type="project" value="InterPro"/>
</dbReference>
<keyword evidence="9" id="KW-1185">Reference proteome</keyword>
<sequence>MFHTFETAQYHSPEQAEQNASSASKRRTSTVRACEPCRRRKIRCSGEHPCETCQWYRKAASCHYTEPRQRQLPSRRSVEKISQTLQEYRVIIQKLFPSVHPDQLKELPRERLVELIQKSNPFHPPSPRTPSVEEKPPPVNPDAANLEQLQPTPEDSNDGFADRKTHALKGITDDVNMLSLSVKQNSSYLGISSVMAVLRVITWLDPDCLTKSPERSVIPTREPSPAPENQTSESDQTRNDTSSASAWDEIPLINAYFSYVHPFIPLIEEQVFRDTYMAAQRTDSRWLLLLNSVLAMGSVAAGTSEDTGHHVYFNRAKQHLNLDTLDSAHLETVQALAILSGFYLHYVQIPNQANALMGATLRVATTLGLHRDYTEGVGPAKIQKASFSIEMRRRIWWCTFMLDSWAGYTLGRPSMGRMSHAITAKPPQEPIGQSTAMLALVQENVRFCIISTRMEDALAVSPLLEEYERCPLDALYQEWYKHSSVRADYSRPNPNEPPGVTVVKNVMRWRYLSNRIILHRPALLWYAMRKIPWDSLSLERQAAIELCRGVCADLINDIASTWRGQKACQMSGWNATWLLYQAVMVPLLSLYSDPHDVDVVETSRHQVEIAMRVFKELQGWSTTARRSLEVIIRLYDASKRHSAAMQEFQETYPPHTMDTPTSATTPAPPQAQLSAVPTLATMTTSSFRPTYIDVSFANTYGNMDDLNTATQELFMDNMFDTLNWSTSWDSPIGGTPMMNGWDYSSMHHWAGIPQADEYFGGFGMPADDSGSHIGVGPTGAGGPGLATGVGTGATEPGTAGGSFDVDMHPASANPGDIMNRHYAHSTSMALAMKMGQRADSPNP</sequence>
<dbReference type="InterPro" id="IPR036864">
    <property type="entry name" value="Zn2-C6_fun-type_DNA-bd_sf"/>
</dbReference>
<dbReference type="CDD" id="cd00067">
    <property type="entry name" value="GAL4"/>
    <property type="match status" value="1"/>
</dbReference>
<dbReference type="Proteomes" id="UP000078343">
    <property type="component" value="Unassembled WGS sequence"/>
</dbReference>
<dbReference type="GO" id="GO:0008270">
    <property type="term" value="F:zinc ion binding"/>
    <property type="evidence" value="ECO:0007669"/>
    <property type="project" value="InterPro"/>
</dbReference>
<reference evidence="8 9" key="1">
    <citation type="submission" date="2016-04" db="EMBL/GenBank/DDBJ databases">
        <title>Draft genome of Fonsecaea erecta CBS 125763.</title>
        <authorList>
            <person name="Weiss V.A."/>
            <person name="Vicente V.A."/>
            <person name="Raittz R.T."/>
            <person name="Moreno L.F."/>
            <person name="De Souza E.M."/>
            <person name="Pedrosa F.O."/>
            <person name="Steffens M.B."/>
            <person name="Faoro H."/>
            <person name="Tadra-Sfeir M.Z."/>
            <person name="Najafzadeh M.J."/>
            <person name="Felipe M.S."/>
            <person name="Teixeira M."/>
            <person name="Sun J."/>
            <person name="Xi L."/>
            <person name="Gomes R."/>
            <person name="De Azevedo C.M."/>
            <person name="Salgado C.G."/>
            <person name="Da Silva M.B."/>
            <person name="Nascimento M.F."/>
            <person name="Queiroz-Telles F."/>
            <person name="Attili D.S."/>
            <person name="Gorbushina A."/>
        </authorList>
    </citation>
    <scope>NUCLEOTIDE SEQUENCE [LARGE SCALE GENOMIC DNA]</scope>
    <source>
        <strain evidence="8 9">CBS 125763</strain>
    </source>
</reference>
<comment type="caution">
    <text evidence="8">The sequence shown here is derived from an EMBL/GenBank/DDBJ whole genome shotgun (WGS) entry which is preliminary data.</text>
</comment>
<dbReference type="PROSITE" id="PS00463">
    <property type="entry name" value="ZN2_CY6_FUNGAL_1"/>
    <property type="match status" value="1"/>
</dbReference>
<keyword evidence="5" id="KW-0539">Nucleus</keyword>
<feature type="region of interest" description="Disordered" evidence="6">
    <location>
        <begin position="119"/>
        <end position="162"/>
    </location>
</feature>
<keyword evidence="3" id="KW-0238">DNA-binding</keyword>
<dbReference type="Gene3D" id="4.10.240.10">
    <property type="entry name" value="Zn(2)-C6 fungal-type DNA-binding domain"/>
    <property type="match status" value="1"/>
</dbReference>
<name>A0A178ZUF5_9EURO</name>
<evidence type="ECO:0000259" key="7">
    <source>
        <dbReference type="PROSITE" id="PS50048"/>
    </source>
</evidence>
<feature type="region of interest" description="Disordered" evidence="6">
    <location>
        <begin position="212"/>
        <end position="243"/>
    </location>
</feature>
<feature type="compositionally biased region" description="Polar residues" evidence="6">
    <location>
        <begin position="227"/>
        <end position="243"/>
    </location>
</feature>
<dbReference type="PANTHER" id="PTHR47424:SF5">
    <property type="entry name" value="ZN(II)2CYS6 TRANSCRIPTION FACTOR (EUROFUNG)"/>
    <property type="match status" value="1"/>
</dbReference>
<dbReference type="InterPro" id="IPR001138">
    <property type="entry name" value="Zn2Cys6_DnaBD"/>
</dbReference>
<dbReference type="PANTHER" id="PTHR47424">
    <property type="entry name" value="REGULATORY PROTEIN GAL4"/>
    <property type="match status" value="1"/>
</dbReference>
<keyword evidence="1" id="KW-0479">Metal-binding</keyword>
<evidence type="ECO:0000256" key="5">
    <source>
        <dbReference type="ARBA" id="ARBA00023242"/>
    </source>
</evidence>
<dbReference type="CDD" id="cd12148">
    <property type="entry name" value="fungal_TF_MHR"/>
    <property type="match status" value="1"/>
</dbReference>
<feature type="domain" description="Zn(2)-C6 fungal-type" evidence="7">
    <location>
        <begin position="33"/>
        <end position="64"/>
    </location>
</feature>
<feature type="region of interest" description="Disordered" evidence="6">
    <location>
        <begin position="1"/>
        <end position="29"/>
    </location>
</feature>
<dbReference type="GO" id="GO:0006351">
    <property type="term" value="P:DNA-templated transcription"/>
    <property type="evidence" value="ECO:0007669"/>
    <property type="project" value="InterPro"/>
</dbReference>
<dbReference type="GeneID" id="30006801"/>
<dbReference type="SMART" id="SM00066">
    <property type="entry name" value="GAL4"/>
    <property type="match status" value="1"/>
</dbReference>
<dbReference type="EMBL" id="LVYI01000002">
    <property type="protein sequence ID" value="OAP63404.1"/>
    <property type="molecule type" value="Genomic_DNA"/>
</dbReference>
<dbReference type="GO" id="GO:0005634">
    <property type="term" value="C:nucleus"/>
    <property type="evidence" value="ECO:0007669"/>
    <property type="project" value="TreeGrafter"/>
</dbReference>
<evidence type="ECO:0000313" key="8">
    <source>
        <dbReference type="EMBL" id="OAP63404.1"/>
    </source>
</evidence>
<accession>A0A178ZUF5</accession>
<organism evidence="8 9">
    <name type="scientific">Fonsecaea erecta</name>
    <dbReference type="NCBI Taxonomy" id="1367422"/>
    <lineage>
        <taxon>Eukaryota</taxon>
        <taxon>Fungi</taxon>
        <taxon>Dikarya</taxon>
        <taxon>Ascomycota</taxon>
        <taxon>Pezizomycotina</taxon>
        <taxon>Eurotiomycetes</taxon>
        <taxon>Chaetothyriomycetidae</taxon>
        <taxon>Chaetothyriales</taxon>
        <taxon>Herpotrichiellaceae</taxon>
        <taxon>Fonsecaea</taxon>
    </lineage>
</organism>
<dbReference type="RefSeq" id="XP_018696771.1">
    <property type="nucleotide sequence ID" value="XM_018834147.1"/>
</dbReference>
<evidence type="ECO:0000256" key="3">
    <source>
        <dbReference type="ARBA" id="ARBA00023125"/>
    </source>
</evidence>
<feature type="compositionally biased region" description="Polar residues" evidence="6">
    <location>
        <begin position="1"/>
        <end position="23"/>
    </location>
</feature>
<protein>
    <recommendedName>
        <fullName evidence="7">Zn(2)-C6 fungal-type domain-containing protein</fullName>
    </recommendedName>
</protein>
<evidence type="ECO:0000313" key="9">
    <source>
        <dbReference type="Proteomes" id="UP000078343"/>
    </source>
</evidence>
<feature type="compositionally biased region" description="Gly residues" evidence="6">
    <location>
        <begin position="776"/>
        <end position="791"/>
    </location>
</feature>
<dbReference type="AlphaFoldDB" id="A0A178ZUF5"/>
<dbReference type="PROSITE" id="PS50048">
    <property type="entry name" value="ZN2_CY6_FUNGAL_2"/>
    <property type="match status" value="1"/>
</dbReference>
<keyword evidence="4" id="KW-0804">Transcription</keyword>
<dbReference type="Pfam" id="PF00172">
    <property type="entry name" value="Zn_clus"/>
    <property type="match status" value="1"/>
</dbReference>
<dbReference type="InterPro" id="IPR007219">
    <property type="entry name" value="XnlR_reg_dom"/>
</dbReference>
<dbReference type="GO" id="GO:0000978">
    <property type="term" value="F:RNA polymerase II cis-regulatory region sequence-specific DNA binding"/>
    <property type="evidence" value="ECO:0007669"/>
    <property type="project" value="TreeGrafter"/>
</dbReference>
<dbReference type="SMART" id="SM00906">
    <property type="entry name" value="Fungal_trans"/>
    <property type="match status" value="1"/>
</dbReference>
<dbReference type="Pfam" id="PF04082">
    <property type="entry name" value="Fungal_trans"/>
    <property type="match status" value="1"/>
</dbReference>
<feature type="region of interest" description="Disordered" evidence="6">
    <location>
        <begin position="775"/>
        <end position="801"/>
    </location>
</feature>